<evidence type="ECO:0000313" key="3">
    <source>
        <dbReference type="EMBL" id="CAD8817350.1"/>
    </source>
</evidence>
<evidence type="ECO:0000256" key="1">
    <source>
        <dbReference type="SAM" id="MobiDB-lite"/>
    </source>
</evidence>
<keyword evidence="2" id="KW-0812">Transmembrane</keyword>
<keyword evidence="2" id="KW-1133">Transmembrane helix</keyword>
<reference evidence="3" key="1">
    <citation type="submission" date="2021-01" db="EMBL/GenBank/DDBJ databases">
        <authorList>
            <person name="Corre E."/>
            <person name="Pelletier E."/>
            <person name="Niang G."/>
            <person name="Scheremetjew M."/>
            <person name="Finn R."/>
            <person name="Kale V."/>
            <person name="Holt S."/>
            <person name="Cochrane G."/>
            <person name="Meng A."/>
            <person name="Brown T."/>
            <person name="Cohen L."/>
        </authorList>
    </citation>
    <scope>NUCLEOTIDE SEQUENCE</scope>
    <source>
        <strain evidence="3">CCMP3278</strain>
    </source>
</reference>
<feature type="compositionally biased region" description="Basic residues" evidence="1">
    <location>
        <begin position="503"/>
        <end position="518"/>
    </location>
</feature>
<dbReference type="EMBL" id="HBFP01002412">
    <property type="protein sequence ID" value="CAD8817350.1"/>
    <property type="molecule type" value="Transcribed_RNA"/>
</dbReference>
<feature type="compositionally biased region" description="Basic residues" evidence="1">
    <location>
        <begin position="412"/>
        <end position="422"/>
    </location>
</feature>
<feature type="transmembrane region" description="Helical" evidence="2">
    <location>
        <begin position="347"/>
        <end position="369"/>
    </location>
</feature>
<organism evidence="3">
    <name type="scientific">Timspurckia oligopyrenoides</name>
    <dbReference type="NCBI Taxonomy" id="708627"/>
    <lineage>
        <taxon>Eukaryota</taxon>
        <taxon>Rhodophyta</taxon>
        <taxon>Bangiophyceae</taxon>
        <taxon>Porphyridiales</taxon>
        <taxon>Porphyridiaceae</taxon>
        <taxon>Timspurckia</taxon>
    </lineage>
</organism>
<keyword evidence="2" id="KW-0472">Membrane</keyword>
<feature type="transmembrane region" description="Helical" evidence="2">
    <location>
        <begin position="12"/>
        <end position="34"/>
    </location>
</feature>
<accession>A0A7S0ZC76</accession>
<protein>
    <submittedName>
        <fullName evidence="3">Uncharacterized protein</fullName>
    </submittedName>
</protein>
<gene>
    <name evidence="3" type="ORF">TOLI1172_LOCUS1739</name>
</gene>
<name>A0A7S0ZC76_9RHOD</name>
<feature type="compositionally biased region" description="Polar residues" evidence="1">
    <location>
        <begin position="444"/>
        <end position="479"/>
    </location>
</feature>
<evidence type="ECO:0000256" key="2">
    <source>
        <dbReference type="SAM" id="Phobius"/>
    </source>
</evidence>
<dbReference type="AlphaFoldDB" id="A0A7S0ZC76"/>
<sequence>MLGIRRGFVGNEVLVISWFLVSFYVGLVDSIPVLSSYTRQTLSTFDFTVENQPQNLAGVDICISRAKSVLESRWESPIPVNVLLQFTNENILGFGLFTSSYKVNDVMYPVAAAEAISGQNLNDVSSPDVVVTLGIQNNWHADPNSPPNTQASVDLLTVILHEVVHGLFMSGWIDIVDDEAIFDSGRDLFEPLAFDYFLGSKSKECLITGVYGLNPDYSVPNREAALAYTDPGDVVFMYLSQDGTKIQTQPLYSSANYERYESLYHSPLHRSGQNTPAQLMVPEIPARFYAHDLDPSLLEIQNAILRGPAAIPNRACPPRTFDADAPLPPQNVEESEPMIGSVTQQTFIIIVSSILGVVLAISIVGIVIWMRSEHHKLRAERRFIRKQQAEERKRLKLIAWQLRKESADQRNRGRKRFSRRKHIDREALSRPSPGPNGTYYGAASATNSQQNSLTRENSASRNASLGRSGRASKQNSIPRGNSPKPGSSPRAASAPTKQASLPRVHRAQTKPVRTRTRSRPTPSNRSRLQSGRLPKSS</sequence>
<feature type="region of interest" description="Disordered" evidence="1">
    <location>
        <begin position="405"/>
        <end position="537"/>
    </location>
</feature>
<proteinExistence type="predicted"/>